<dbReference type="EMBL" id="JBHUOR010000128">
    <property type="protein sequence ID" value="MFD2869810.1"/>
    <property type="molecule type" value="Genomic_DNA"/>
</dbReference>
<dbReference type="PROSITE" id="PS00061">
    <property type="entry name" value="ADH_SHORT"/>
    <property type="match status" value="1"/>
</dbReference>
<proteinExistence type="inferred from homology"/>
<gene>
    <name evidence="3" type="ORF">ACFSY7_15055</name>
</gene>
<dbReference type="Pfam" id="PF13561">
    <property type="entry name" value="adh_short_C2"/>
    <property type="match status" value="1"/>
</dbReference>
<dbReference type="InterPro" id="IPR036291">
    <property type="entry name" value="NAD(P)-bd_dom_sf"/>
</dbReference>
<dbReference type="InterPro" id="IPR057326">
    <property type="entry name" value="KR_dom"/>
</dbReference>
<sequence length="246" mass="27432">MIFITGATRGIGFALAKQFSQEPLILHGSSEKSIAPLRDLFPQALCLAADFSNELEIQEMLRQINHYTDTLTAIIHCAGNTKDKRATNMTLKDFNHVFHVHVTSFFLITTTLQPLLKPMSDVLVMTSTAGLFGSRGQLNYSAAKGALTMMAYTLAAEWEPGKIRVNAIAPAALTDMTRPVIAYYKQKSEQQQIPFPDFWRVGSADDVAYFVKKLVARTDFFTGEVFGVNGEKYTRYAADMVRWSPC</sequence>
<accession>A0ABW5Y422</accession>
<name>A0ABW5Y422_9BACL</name>
<evidence type="ECO:0000256" key="1">
    <source>
        <dbReference type="ARBA" id="ARBA00006484"/>
    </source>
</evidence>
<dbReference type="Gene3D" id="3.40.50.720">
    <property type="entry name" value="NAD(P)-binding Rossmann-like Domain"/>
    <property type="match status" value="1"/>
</dbReference>
<dbReference type="RefSeq" id="WP_380148418.1">
    <property type="nucleotide sequence ID" value="NZ_JBHUOR010000128.1"/>
</dbReference>
<dbReference type="EC" id="1.1.1.-" evidence="3"/>
<protein>
    <submittedName>
        <fullName evidence="3">SDR family NAD(P)-dependent oxidoreductase</fullName>
        <ecNumber evidence="3">1.1.1.-</ecNumber>
    </submittedName>
</protein>
<reference evidence="4" key="1">
    <citation type="journal article" date="2019" name="Int. J. Syst. Evol. Microbiol.">
        <title>The Global Catalogue of Microorganisms (GCM) 10K type strain sequencing project: providing services to taxonomists for standard genome sequencing and annotation.</title>
        <authorList>
            <consortium name="The Broad Institute Genomics Platform"/>
            <consortium name="The Broad Institute Genome Sequencing Center for Infectious Disease"/>
            <person name="Wu L."/>
            <person name="Ma J."/>
        </authorList>
    </citation>
    <scope>NUCLEOTIDE SEQUENCE [LARGE SCALE GENOMIC DNA]</scope>
    <source>
        <strain evidence="4">KCTC 33522</strain>
    </source>
</reference>
<dbReference type="GO" id="GO:0016491">
    <property type="term" value="F:oxidoreductase activity"/>
    <property type="evidence" value="ECO:0007669"/>
    <property type="project" value="UniProtKB-KW"/>
</dbReference>
<comment type="caution">
    <text evidence="3">The sequence shown here is derived from an EMBL/GenBank/DDBJ whole genome shotgun (WGS) entry which is preliminary data.</text>
</comment>
<dbReference type="CDD" id="cd05233">
    <property type="entry name" value="SDR_c"/>
    <property type="match status" value="1"/>
</dbReference>
<dbReference type="SUPFAM" id="SSF51735">
    <property type="entry name" value="NAD(P)-binding Rossmann-fold domains"/>
    <property type="match status" value="1"/>
</dbReference>
<feature type="domain" description="Ketoreductase" evidence="2">
    <location>
        <begin position="4"/>
        <end position="171"/>
    </location>
</feature>
<keyword evidence="4" id="KW-1185">Reference proteome</keyword>
<comment type="similarity">
    <text evidence="1">Belongs to the short-chain dehydrogenases/reductases (SDR) family.</text>
</comment>
<dbReference type="SMART" id="SM00822">
    <property type="entry name" value="PKS_KR"/>
    <property type="match status" value="1"/>
</dbReference>
<dbReference type="PANTHER" id="PTHR42760">
    <property type="entry name" value="SHORT-CHAIN DEHYDROGENASES/REDUCTASES FAMILY MEMBER"/>
    <property type="match status" value="1"/>
</dbReference>
<dbReference type="InterPro" id="IPR020904">
    <property type="entry name" value="Sc_DH/Rdtase_CS"/>
</dbReference>
<keyword evidence="3" id="KW-0560">Oxidoreductase</keyword>
<evidence type="ECO:0000313" key="3">
    <source>
        <dbReference type="EMBL" id="MFD2869810.1"/>
    </source>
</evidence>
<evidence type="ECO:0000313" key="4">
    <source>
        <dbReference type="Proteomes" id="UP001597568"/>
    </source>
</evidence>
<dbReference type="PRINTS" id="PR00081">
    <property type="entry name" value="GDHRDH"/>
</dbReference>
<organism evidence="3 4">
    <name type="scientific">Kurthia populi</name>
    <dbReference type="NCBI Taxonomy" id="1562132"/>
    <lineage>
        <taxon>Bacteria</taxon>
        <taxon>Bacillati</taxon>
        <taxon>Bacillota</taxon>
        <taxon>Bacilli</taxon>
        <taxon>Bacillales</taxon>
        <taxon>Caryophanaceae</taxon>
        <taxon>Kurthia</taxon>
    </lineage>
</organism>
<evidence type="ECO:0000259" key="2">
    <source>
        <dbReference type="SMART" id="SM00822"/>
    </source>
</evidence>
<dbReference type="InterPro" id="IPR002347">
    <property type="entry name" value="SDR_fam"/>
</dbReference>
<dbReference type="Proteomes" id="UP001597568">
    <property type="component" value="Unassembled WGS sequence"/>
</dbReference>